<reference evidence="2" key="1">
    <citation type="submission" date="2025-08" db="UniProtKB">
        <authorList>
            <consortium name="RefSeq"/>
        </authorList>
    </citation>
    <scope>IDENTIFICATION</scope>
</reference>
<gene>
    <name evidence="2" type="primary">LOC106820620</name>
</gene>
<feature type="non-terminal residue" evidence="2">
    <location>
        <position position="1"/>
    </location>
</feature>
<organism evidence="1 2">
    <name type="scientific">Priapulus caudatus</name>
    <name type="common">Priapulid worm</name>
    <dbReference type="NCBI Taxonomy" id="37621"/>
    <lineage>
        <taxon>Eukaryota</taxon>
        <taxon>Metazoa</taxon>
        <taxon>Ecdysozoa</taxon>
        <taxon>Scalidophora</taxon>
        <taxon>Priapulida</taxon>
        <taxon>Priapulimorpha</taxon>
        <taxon>Priapulimorphida</taxon>
        <taxon>Priapulidae</taxon>
        <taxon>Priapulus</taxon>
    </lineage>
</organism>
<dbReference type="InterPro" id="IPR043138">
    <property type="entry name" value="GGT_lsub"/>
</dbReference>
<dbReference type="Gene3D" id="1.10.246.130">
    <property type="match status" value="1"/>
</dbReference>
<keyword evidence="1" id="KW-1185">Reference proteome</keyword>
<dbReference type="PANTHER" id="PTHR43881:SF1">
    <property type="entry name" value="GAMMA-GLUTAMYLTRANSPEPTIDASE (AFU_ORTHOLOGUE AFUA_4G13580)"/>
    <property type="match status" value="1"/>
</dbReference>
<dbReference type="InterPro" id="IPR043137">
    <property type="entry name" value="GGT_ssub_C"/>
</dbReference>
<accession>A0ABM1F841</accession>
<proteinExistence type="predicted"/>
<sequence>TDAVHCQIEAMKLAYADLFRYVSDPATMEVEVSELLNSEYLRGRAKLIDMKKAGSPVFGVPKKSGTVYLTAADESGMMVSYIQSNYHGFGSGIVIPETGISLQNR</sequence>
<dbReference type="Pfam" id="PF01019">
    <property type="entry name" value="G_glu_transpept"/>
    <property type="match status" value="1"/>
</dbReference>
<dbReference type="SUPFAM" id="SSF56235">
    <property type="entry name" value="N-terminal nucleophile aminohydrolases (Ntn hydrolases)"/>
    <property type="match status" value="1"/>
</dbReference>
<dbReference type="InterPro" id="IPR052896">
    <property type="entry name" value="GGT-like_enzyme"/>
</dbReference>
<feature type="non-terminal residue" evidence="2">
    <location>
        <position position="105"/>
    </location>
</feature>
<dbReference type="Proteomes" id="UP000695022">
    <property type="component" value="Unplaced"/>
</dbReference>
<dbReference type="PANTHER" id="PTHR43881">
    <property type="entry name" value="GAMMA-GLUTAMYLTRANSPEPTIDASE (AFU_ORTHOLOGUE AFUA_4G13580)"/>
    <property type="match status" value="1"/>
</dbReference>
<protein>
    <submittedName>
        <fullName evidence="2">Acylase ACY 1-like</fullName>
    </submittedName>
</protein>
<name>A0ABM1F841_PRICU</name>
<evidence type="ECO:0000313" key="2">
    <source>
        <dbReference type="RefSeq" id="XP_014680612.1"/>
    </source>
</evidence>
<dbReference type="Gene3D" id="3.60.20.40">
    <property type="match status" value="1"/>
</dbReference>
<evidence type="ECO:0000313" key="1">
    <source>
        <dbReference type="Proteomes" id="UP000695022"/>
    </source>
</evidence>
<dbReference type="GeneID" id="106820620"/>
<dbReference type="InterPro" id="IPR029055">
    <property type="entry name" value="Ntn_hydrolases_N"/>
</dbReference>
<dbReference type="RefSeq" id="XP_014680612.1">
    <property type="nucleotide sequence ID" value="XM_014825126.1"/>
</dbReference>